<proteinExistence type="predicted"/>
<dbReference type="KEGG" id="ptw:TUM18999_46770"/>
<evidence type="ECO:0000313" key="1">
    <source>
        <dbReference type="EMBL" id="BCG26486.1"/>
    </source>
</evidence>
<gene>
    <name evidence="1" type="ORF">TUM18999_46770</name>
</gene>
<sequence length="79" mass="9363">MIRNLAELHPDERAAMEHEKAQSYLFWQQNLERAKGEAAKIRGEKDRKKGKWAEWARAEIAALQPDQYRSMVEREVNRP</sequence>
<accession>A0A6J4EB59</accession>
<dbReference type="EMBL" id="AP023189">
    <property type="protein sequence ID" value="BCG26486.1"/>
    <property type="molecule type" value="Genomic_DNA"/>
</dbReference>
<organism evidence="1 2">
    <name type="scientific">Pseudomonas tohonis</name>
    <dbReference type="NCBI Taxonomy" id="2725477"/>
    <lineage>
        <taxon>Bacteria</taxon>
        <taxon>Pseudomonadati</taxon>
        <taxon>Pseudomonadota</taxon>
        <taxon>Gammaproteobacteria</taxon>
        <taxon>Pseudomonadales</taxon>
        <taxon>Pseudomonadaceae</taxon>
        <taxon>Pseudomonas</taxon>
    </lineage>
</organism>
<evidence type="ECO:0000313" key="2">
    <source>
        <dbReference type="Proteomes" id="UP000509383"/>
    </source>
</evidence>
<protein>
    <submittedName>
        <fullName evidence="1">Uncharacterized protein</fullName>
    </submittedName>
</protein>
<name>A0A6J4EB59_9PSED</name>
<dbReference type="AlphaFoldDB" id="A0A6J4EB59"/>
<dbReference type="Proteomes" id="UP000509383">
    <property type="component" value="Chromosome"/>
</dbReference>
<dbReference type="RefSeq" id="WP_173176238.1">
    <property type="nucleotide sequence ID" value="NZ_AP023189.1"/>
</dbReference>
<reference evidence="1 2" key="1">
    <citation type="submission" date="2020-05" db="EMBL/GenBank/DDBJ databases">
        <title>Characterization of novel class B3 metallo-beta-lactamase from novel Pseudomonas species.</title>
        <authorList>
            <person name="Yamada K."/>
            <person name="Aoki K."/>
            <person name="Ishii Y."/>
        </authorList>
    </citation>
    <scope>NUCLEOTIDE SEQUENCE [LARGE SCALE GENOMIC DNA]</scope>
    <source>
        <strain evidence="1 2">TUM18999</strain>
    </source>
</reference>